<evidence type="ECO:0000256" key="1">
    <source>
        <dbReference type="ARBA" id="ARBA00022741"/>
    </source>
</evidence>
<accession>A0A4V5MHF5</accession>
<evidence type="ECO:0000313" key="7">
    <source>
        <dbReference type="Proteomes" id="UP000308697"/>
    </source>
</evidence>
<feature type="domain" description="FtsK" evidence="5">
    <location>
        <begin position="398"/>
        <end position="582"/>
    </location>
</feature>
<evidence type="ECO:0000256" key="3">
    <source>
        <dbReference type="PROSITE-ProRule" id="PRU00289"/>
    </source>
</evidence>
<name>A0A4V5MHF5_9ACTN</name>
<sequence>MTEQPTSPSPDRTDLATVHYLPSAAPATDTSPVPAPPALGGSVPEDKAAVVESARRVLEGPVTRTSVDLTKDEGDLDAFDDRPLIPAWMKSSEGWAMYAGVFYRARRRGFRRWVRKQRTEHGHVAQFKRGTRRIHDWAIGFEGVQIQALASQAHIAAKEARVAARSARFTPALMKNKKEVALREADRTQTVAMQAVAAHKKARSYRRRARNLRMGAAYGPPLTAIGAGYLQAGWFGATSGALATFAGGAVAGRQTFTEETDWSQDWRTLGDGDAMSSRMLDDVFRAAKVIGAEESLHIVQMPMLDARGAWSTIVDLPPGIPAKKAMRAQSELASAFGVEEAQLTMSKSKAKGARAGRLELYVSKELPFTEKAGPGPLLALEAAANFWGRISIGPDVRGLPISISVVERSGLVGGEPGAGKSASGNTILLAAALDPRVILWLADGKGGGDLEPFEKLCEYFEGDADPEAFYDMLMAAIADMKARYALLKKLGKRKVTEELANKYPQLRQKLLWVDELMFYTTDDEYGKKITKALRNLVSRGRAAGIVTFCATQKPGSDVVDTSLRDLLSIRWALRCTTPEASDTILGKGAAAAGYSAKTVEPEMRGAGFLWAEGSNPTLVRADYYSDEEVEELVARAYELRAKAGTLPEGPKSISDQLREKGEDDAQVLAVLIDAFAAYDQAVKADDESAAVDWLPGTVLVDALKAAGLDISPEKLARLVVREADEKKKRTWDGSTSALNGYPLAAVVRAAQTKYGLTA</sequence>
<protein>
    <recommendedName>
        <fullName evidence="5">FtsK domain-containing protein</fullName>
    </recommendedName>
</protein>
<keyword evidence="1 3" id="KW-0547">Nucleotide-binding</keyword>
<dbReference type="RefSeq" id="WP_136744933.1">
    <property type="nucleotide sequence ID" value="NZ_SUMB01000022.1"/>
</dbReference>
<dbReference type="PANTHER" id="PTHR22683">
    <property type="entry name" value="SPORULATION PROTEIN RELATED"/>
    <property type="match status" value="1"/>
</dbReference>
<gene>
    <name evidence="6" type="ORF">FCH28_37565</name>
</gene>
<dbReference type="GO" id="GO:0003677">
    <property type="term" value="F:DNA binding"/>
    <property type="evidence" value="ECO:0007669"/>
    <property type="project" value="InterPro"/>
</dbReference>
<reference evidence="6 7" key="1">
    <citation type="submission" date="2019-04" db="EMBL/GenBank/DDBJ databases">
        <title>Streptomyces piniterrae sp. nov., a heliquinomycin-producing actinomycete isolated from rhizosphere soil of Pinus yunnanensis.</title>
        <authorList>
            <person name="Zhuang X."/>
            <person name="Zhao J."/>
        </authorList>
    </citation>
    <scope>NUCLEOTIDE SEQUENCE [LARGE SCALE GENOMIC DNA]</scope>
    <source>
        <strain evidence="7">jys28</strain>
    </source>
</reference>
<dbReference type="SUPFAM" id="SSF52540">
    <property type="entry name" value="P-loop containing nucleoside triphosphate hydrolases"/>
    <property type="match status" value="1"/>
</dbReference>
<dbReference type="OrthoDB" id="3315716at2"/>
<feature type="compositionally biased region" description="Polar residues" evidence="4">
    <location>
        <begin position="1"/>
        <end position="10"/>
    </location>
</feature>
<organism evidence="6 7">
    <name type="scientific">Streptomyces piniterrae</name>
    <dbReference type="NCBI Taxonomy" id="2571125"/>
    <lineage>
        <taxon>Bacteria</taxon>
        <taxon>Bacillati</taxon>
        <taxon>Actinomycetota</taxon>
        <taxon>Actinomycetes</taxon>
        <taxon>Kitasatosporales</taxon>
        <taxon>Streptomycetaceae</taxon>
        <taxon>Streptomyces</taxon>
    </lineage>
</organism>
<comment type="caution">
    <text evidence="6">The sequence shown here is derived from an EMBL/GenBank/DDBJ whole genome shotgun (WGS) entry which is preliminary data.</text>
</comment>
<keyword evidence="7" id="KW-1185">Reference proteome</keyword>
<proteinExistence type="predicted"/>
<dbReference type="PANTHER" id="PTHR22683:SF41">
    <property type="entry name" value="DNA TRANSLOCASE FTSK"/>
    <property type="match status" value="1"/>
</dbReference>
<dbReference type="Pfam" id="PF01580">
    <property type="entry name" value="FtsK_SpoIIIE"/>
    <property type="match status" value="1"/>
</dbReference>
<feature type="region of interest" description="Disordered" evidence="4">
    <location>
        <begin position="1"/>
        <end position="45"/>
    </location>
</feature>
<evidence type="ECO:0000256" key="4">
    <source>
        <dbReference type="SAM" id="MobiDB-lite"/>
    </source>
</evidence>
<dbReference type="InterPro" id="IPR050206">
    <property type="entry name" value="FtsK/SpoIIIE/SftA"/>
</dbReference>
<dbReference type="PROSITE" id="PS50901">
    <property type="entry name" value="FTSK"/>
    <property type="match status" value="1"/>
</dbReference>
<feature type="binding site" evidence="3">
    <location>
        <begin position="414"/>
        <end position="421"/>
    </location>
    <ligand>
        <name>ATP</name>
        <dbReference type="ChEBI" id="CHEBI:30616"/>
    </ligand>
</feature>
<evidence type="ECO:0000313" key="6">
    <source>
        <dbReference type="EMBL" id="TJZ41198.1"/>
    </source>
</evidence>
<evidence type="ECO:0000259" key="5">
    <source>
        <dbReference type="PROSITE" id="PS50901"/>
    </source>
</evidence>
<dbReference type="Proteomes" id="UP000308697">
    <property type="component" value="Unassembled WGS sequence"/>
</dbReference>
<dbReference type="AlphaFoldDB" id="A0A4V5MHF5"/>
<evidence type="ECO:0000256" key="2">
    <source>
        <dbReference type="ARBA" id="ARBA00022840"/>
    </source>
</evidence>
<keyword evidence="2 3" id="KW-0067">ATP-binding</keyword>
<dbReference type="GO" id="GO:0005524">
    <property type="term" value="F:ATP binding"/>
    <property type="evidence" value="ECO:0007669"/>
    <property type="project" value="UniProtKB-UniRule"/>
</dbReference>
<dbReference type="Gene3D" id="3.40.50.300">
    <property type="entry name" value="P-loop containing nucleotide triphosphate hydrolases"/>
    <property type="match status" value="1"/>
</dbReference>
<dbReference type="InterPro" id="IPR002543">
    <property type="entry name" value="FtsK_dom"/>
</dbReference>
<dbReference type="InterPro" id="IPR027417">
    <property type="entry name" value="P-loop_NTPase"/>
</dbReference>
<dbReference type="EMBL" id="SUMB01000022">
    <property type="protein sequence ID" value="TJZ41198.1"/>
    <property type="molecule type" value="Genomic_DNA"/>
</dbReference>